<keyword evidence="2" id="KW-1185">Reference proteome</keyword>
<evidence type="ECO:0000313" key="2">
    <source>
        <dbReference type="Proteomes" id="UP000292082"/>
    </source>
</evidence>
<dbReference type="EMBL" id="ML145143">
    <property type="protein sequence ID" value="TBU56993.1"/>
    <property type="molecule type" value="Genomic_DNA"/>
</dbReference>
<name>A0A4Q9PRI8_9APHY</name>
<proteinExistence type="predicted"/>
<reference evidence="1 2" key="1">
    <citation type="submission" date="2019-01" db="EMBL/GenBank/DDBJ databases">
        <title>Draft genome sequences of three monokaryotic isolates of the white-rot basidiomycete fungus Dichomitus squalens.</title>
        <authorList>
            <consortium name="DOE Joint Genome Institute"/>
            <person name="Lopez S.C."/>
            <person name="Andreopoulos B."/>
            <person name="Pangilinan J."/>
            <person name="Lipzen A."/>
            <person name="Riley R."/>
            <person name="Ahrendt S."/>
            <person name="Ng V."/>
            <person name="Barry K."/>
            <person name="Daum C."/>
            <person name="Grigoriev I.V."/>
            <person name="Hilden K.S."/>
            <person name="Makela M.R."/>
            <person name="de Vries R.P."/>
        </authorList>
    </citation>
    <scope>NUCLEOTIDE SEQUENCE [LARGE SCALE GENOMIC DNA]</scope>
    <source>
        <strain evidence="1 2">CBS 464.89</strain>
    </source>
</reference>
<dbReference type="Proteomes" id="UP000292082">
    <property type="component" value="Unassembled WGS sequence"/>
</dbReference>
<dbReference type="AlphaFoldDB" id="A0A4Q9PRI8"/>
<accession>A0A4Q9PRI8</accession>
<protein>
    <submittedName>
        <fullName evidence="1">Uncharacterized protein</fullName>
    </submittedName>
</protein>
<evidence type="ECO:0000313" key="1">
    <source>
        <dbReference type="EMBL" id="TBU56993.1"/>
    </source>
</evidence>
<sequence>MSLPSSCLAGSLRPRKRDTHLQSYPSDLPALDSYAVSIIVGPVSTSFLPLTRVIPSFVYTSAARLSIFVLACDVVRLGPLCTCALIYSEPVHLRLFCILFASVSDFQVASQNPSLAPLCRCACAGSPISFFCLSVCKCSTFPLMKKYQQTRYD</sequence>
<organism evidence="1 2">
    <name type="scientific">Dichomitus squalens</name>
    <dbReference type="NCBI Taxonomy" id="114155"/>
    <lineage>
        <taxon>Eukaryota</taxon>
        <taxon>Fungi</taxon>
        <taxon>Dikarya</taxon>
        <taxon>Basidiomycota</taxon>
        <taxon>Agaricomycotina</taxon>
        <taxon>Agaricomycetes</taxon>
        <taxon>Polyporales</taxon>
        <taxon>Polyporaceae</taxon>
        <taxon>Dichomitus</taxon>
    </lineage>
</organism>
<gene>
    <name evidence="1" type="ORF">BD310DRAFT_589406</name>
</gene>